<evidence type="ECO:0000256" key="2">
    <source>
        <dbReference type="ARBA" id="ARBA00009704"/>
    </source>
</evidence>
<evidence type="ECO:0000256" key="5">
    <source>
        <dbReference type="ARBA" id="ARBA00023163"/>
    </source>
</evidence>
<dbReference type="InterPro" id="IPR040159">
    <property type="entry name" value="CLS_fam"/>
</dbReference>
<comment type="similarity">
    <text evidence="2">Belongs to the Su(H) family.</text>
</comment>
<dbReference type="AlphaFoldDB" id="A0AAN6GVC1"/>
<keyword evidence="5" id="KW-0804">Transcription</keyword>
<evidence type="ECO:0000259" key="9">
    <source>
        <dbReference type="SMART" id="SM01268"/>
    </source>
</evidence>
<feature type="compositionally biased region" description="Basic and acidic residues" evidence="7">
    <location>
        <begin position="590"/>
        <end position="603"/>
    </location>
</feature>
<keyword evidence="3" id="KW-0805">Transcription regulation</keyword>
<feature type="domain" description="Beta-trefoil DNA-binding" evidence="9">
    <location>
        <begin position="416"/>
        <end position="596"/>
    </location>
</feature>
<evidence type="ECO:0000256" key="7">
    <source>
        <dbReference type="SAM" id="MobiDB-lite"/>
    </source>
</evidence>
<feature type="region of interest" description="Disordered" evidence="7">
    <location>
        <begin position="106"/>
        <end position="139"/>
    </location>
</feature>
<dbReference type="GO" id="GO:0005634">
    <property type="term" value="C:nucleus"/>
    <property type="evidence" value="ECO:0007669"/>
    <property type="project" value="UniProtKB-SubCell"/>
</dbReference>
<dbReference type="Pfam" id="PF09270">
    <property type="entry name" value="BTD"/>
    <property type="match status" value="1"/>
</dbReference>
<keyword evidence="6" id="KW-0539">Nucleus</keyword>
<dbReference type="Proteomes" id="UP001176517">
    <property type="component" value="Unassembled WGS sequence"/>
</dbReference>
<keyword evidence="11" id="KW-1185">Reference proteome</keyword>
<dbReference type="InterPro" id="IPR036358">
    <property type="entry name" value="BTD_sf"/>
</dbReference>
<dbReference type="SUPFAM" id="SSF110217">
    <property type="entry name" value="DNA-binding protein LAG-1 (CSL)"/>
    <property type="match status" value="1"/>
</dbReference>
<dbReference type="InterPro" id="IPR037095">
    <property type="entry name" value="RBP-J/Cbf11_DNA-bd_sf"/>
</dbReference>
<gene>
    <name evidence="10" type="ORF">OC846_003196</name>
</gene>
<evidence type="ECO:0000256" key="4">
    <source>
        <dbReference type="ARBA" id="ARBA00023125"/>
    </source>
</evidence>
<dbReference type="PANTHER" id="PTHR10665">
    <property type="entry name" value="RECOMBINING BINDING PROTEIN SUPPRESSOR OF HAIRLESS"/>
    <property type="match status" value="1"/>
</dbReference>
<dbReference type="Pfam" id="PF09271">
    <property type="entry name" value="LAG1-DNAbind"/>
    <property type="match status" value="1"/>
</dbReference>
<feature type="region of interest" description="Disordered" evidence="7">
    <location>
        <begin position="582"/>
        <end position="620"/>
    </location>
</feature>
<dbReference type="SMART" id="SM01267">
    <property type="entry name" value="LAG1_DNAbind"/>
    <property type="match status" value="1"/>
</dbReference>
<evidence type="ECO:0000256" key="6">
    <source>
        <dbReference type="ARBA" id="ARBA00023242"/>
    </source>
</evidence>
<dbReference type="SMART" id="SM01268">
    <property type="entry name" value="BTD"/>
    <property type="match status" value="1"/>
</dbReference>
<feature type="compositionally biased region" description="Low complexity" evidence="7">
    <location>
        <begin position="41"/>
        <end position="61"/>
    </location>
</feature>
<protein>
    <submittedName>
        <fullName evidence="10">Uncharacterized protein</fullName>
    </submittedName>
</protein>
<feature type="compositionally biased region" description="Low complexity" evidence="7">
    <location>
        <begin position="647"/>
        <end position="658"/>
    </location>
</feature>
<feature type="region of interest" description="Disordered" evidence="7">
    <location>
        <begin position="941"/>
        <end position="969"/>
    </location>
</feature>
<dbReference type="InterPro" id="IPR015350">
    <property type="entry name" value="Beta-trefoil_DNA-bd_dom"/>
</dbReference>
<proteinExistence type="inferred from homology"/>
<evidence type="ECO:0000313" key="10">
    <source>
        <dbReference type="EMBL" id="KAK0551704.1"/>
    </source>
</evidence>
<feature type="compositionally biased region" description="Low complexity" evidence="7">
    <location>
        <begin position="106"/>
        <end position="117"/>
    </location>
</feature>
<reference evidence="10" key="1">
    <citation type="journal article" date="2023" name="PhytoFront">
        <title>Draft Genome Resources of Seven Strains of Tilletia horrida, Causal Agent of Kernel Smut of Rice.</title>
        <authorList>
            <person name="Khanal S."/>
            <person name="Antony Babu S."/>
            <person name="Zhou X.G."/>
        </authorList>
    </citation>
    <scope>NUCLEOTIDE SEQUENCE</scope>
    <source>
        <strain evidence="10">TX6</strain>
    </source>
</reference>
<evidence type="ECO:0000256" key="3">
    <source>
        <dbReference type="ARBA" id="ARBA00023015"/>
    </source>
</evidence>
<comment type="caution">
    <text evidence="10">The sequence shown here is derived from an EMBL/GenBank/DDBJ whole genome shotgun (WGS) entry which is preliminary data.</text>
</comment>
<evidence type="ECO:0000313" key="11">
    <source>
        <dbReference type="Proteomes" id="UP001176517"/>
    </source>
</evidence>
<dbReference type="InterPro" id="IPR008967">
    <property type="entry name" value="p53-like_TF_DNA-bd_sf"/>
</dbReference>
<dbReference type="EMBL" id="JAPDMZ010000073">
    <property type="protein sequence ID" value="KAK0551704.1"/>
    <property type="molecule type" value="Genomic_DNA"/>
</dbReference>
<evidence type="ECO:0000256" key="1">
    <source>
        <dbReference type="ARBA" id="ARBA00004123"/>
    </source>
</evidence>
<dbReference type="GO" id="GO:0001228">
    <property type="term" value="F:DNA-binding transcription activator activity, RNA polymerase II-specific"/>
    <property type="evidence" value="ECO:0007669"/>
    <property type="project" value="InterPro"/>
</dbReference>
<dbReference type="InterPro" id="IPR015351">
    <property type="entry name" value="RBP-J/Cbf11/Cbf12_DNA-bd"/>
</dbReference>
<keyword evidence="4" id="KW-0238">DNA-binding</keyword>
<feature type="region of interest" description="Disordered" evidence="7">
    <location>
        <begin position="638"/>
        <end position="658"/>
    </location>
</feature>
<organism evidence="10 11">
    <name type="scientific">Tilletia horrida</name>
    <dbReference type="NCBI Taxonomy" id="155126"/>
    <lineage>
        <taxon>Eukaryota</taxon>
        <taxon>Fungi</taxon>
        <taxon>Dikarya</taxon>
        <taxon>Basidiomycota</taxon>
        <taxon>Ustilaginomycotina</taxon>
        <taxon>Exobasidiomycetes</taxon>
        <taxon>Tilletiales</taxon>
        <taxon>Tilletiaceae</taxon>
        <taxon>Tilletia</taxon>
    </lineage>
</organism>
<feature type="region of interest" description="Disordered" evidence="7">
    <location>
        <begin position="528"/>
        <end position="562"/>
    </location>
</feature>
<evidence type="ECO:0000259" key="8">
    <source>
        <dbReference type="SMART" id="SM01267"/>
    </source>
</evidence>
<dbReference type="Gene3D" id="2.60.40.1450">
    <property type="entry name" value="LAG1, DNA binding domain"/>
    <property type="match status" value="1"/>
</dbReference>
<sequence>MAAAITDHNEHPGTDDAGESLVENIIRVVEQSSAGSHPADAGAPSSSRSALSPAAGRSPAPQQSEHALAALVEAAGRDAEHQQQQRAAAVAAAAAAAAAVASHSAATASSHSSSSVTLAPSRSSTLGKRKAGQALTQEEKHDLVRNTIERYLRSLNASYIPDPASQNDSTNELDEYGKEQREKTVMTTVRCMHGSVAQKSYGNEKRFLCPPPVVKVSGALRYHVDNHMLWEVAASNIALQKAGINLPGNGSHPITLPSLSMNVISEDGQSTYSEQHQALDSAMHSRFRYLHVAGTGKSKNFRLQLNLLRPSRASDGRPLSKTRRSDGSGLDLAARAAAAAAAAAGYPSPSGDYGSHAYGLEGLGAGEAGSKGQNSVNIDQIAKAVGMDNWASFESAPIGIISKPSRKSAKVRNTSSHIVSGSLIALYSRINSQTVRTKYMAVGSSQQNLVSLHGGWSAFRIMLIARPPEASYAAHDEDIITYGSVVVLTDAATGCSTDPLVLCKVDRGKIYIPRLDLDPGAWYPEEAAGSAGGAHANGAAAPDPAAADAHQHANGESADGTHAAPDAAAISIQQIAERAAALAESSAAQMDKEAQENGEEGLHGHGGHTADSTQHEDRPPTHEEIFAEAHAEVLNAAGLRPPGYTPQASGTSSQSVAAAAASAQIPRMARRHDEHNIFGAISQMQKVAFLRFEPRRDIPNPESDEFDPNQASLDPDFDADRFYLTAMDYDRFLKDDGTGTVHAKGREQEATIYPPADDHFSNENGINPAATMEAPPPGGDPPLVYAPPPPVLNGQPTQHKRNEDDIDDSFGWTMVGISQFEFSFFEAFGQPTLEDDATLPITPFPIITSMPLYDARTHSLTTTALNFYYYPEDDAGQPNLIPMEVWLGSLGPLQSRSKPRSDRTGGESEVAVNLPPLADILEVTREQRELARKNAAAFAAAEADHEKNGNGTGAVGSNGAATEVDVDGNGAPVSEDIASAAAAAAAAASSDEPSAHAPQYLPLLFVRDDGIGYHSGRHIAVEDIVSLMQSAVHDPSAADALQNLELHRPPGGPESETWSLRVV</sequence>
<dbReference type="SUPFAM" id="SSF49417">
    <property type="entry name" value="p53-like transcription factors"/>
    <property type="match status" value="1"/>
</dbReference>
<dbReference type="GO" id="GO:0000978">
    <property type="term" value="F:RNA polymerase II cis-regulatory region sequence-specific DNA binding"/>
    <property type="evidence" value="ECO:0007669"/>
    <property type="project" value="InterPro"/>
</dbReference>
<feature type="region of interest" description="Disordered" evidence="7">
    <location>
        <begin position="1"/>
        <end position="66"/>
    </location>
</feature>
<comment type="subcellular location">
    <subcellularLocation>
        <location evidence="1">Nucleus</location>
    </subcellularLocation>
</comment>
<accession>A0AAN6GVC1</accession>
<name>A0AAN6GVC1_9BASI</name>
<feature type="domain" description="RBP-J/Cbf11/Cbf12 DNA binding" evidence="8">
    <location>
        <begin position="188"/>
        <end position="415"/>
    </location>
</feature>